<evidence type="ECO:0000313" key="2">
    <source>
        <dbReference type="EMBL" id="KAK5111537.1"/>
    </source>
</evidence>
<evidence type="ECO:0000256" key="1">
    <source>
        <dbReference type="SAM" id="MobiDB-lite"/>
    </source>
</evidence>
<evidence type="ECO:0000313" key="3">
    <source>
        <dbReference type="Proteomes" id="UP001310890"/>
    </source>
</evidence>
<dbReference type="EMBL" id="JAVRRL010000038">
    <property type="protein sequence ID" value="KAK5111537.1"/>
    <property type="molecule type" value="Genomic_DNA"/>
</dbReference>
<gene>
    <name evidence="2" type="ORF">LTR62_004833</name>
</gene>
<proteinExistence type="predicted"/>
<accession>A0AAN7TES8</accession>
<reference evidence="2" key="1">
    <citation type="submission" date="2023-08" db="EMBL/GenBank/DDBJ databases">
        <title>Black Yeasts Isolated from many extreme environments.</title>
        <authorList>
            <person name="Coleine C."/>
            <person name="Stajich J.E."/>
            <person name="Selbmann L."/>
        </authorList>
    </citation>
    <scope>NUCLEOTIDE SEQUENCE</scope>
    <source>
        <strain evidence="2">CCFEE 5401</strain>
    </source>
</reference>
<feature type="compositionally biased region" description="Basic and acidic residues" evidence="1">
    <location>
        <begin position="87"/>
        <end position="104"/>
    </location>
</feature>
<protein>
    <submittedName>
        <fullName evidence="2">Uncharacterized protein</fullName>
    </submittedName>
</protein>
<dbReference type="AlphaFoldDB" id="A0AAN7TES8"/>
<comment type="caution">
    <text evidence="2">The sequence shown here is derived from an EMBL/GenBank/DDBJ whole genome shotgun (WGS) entry which is preliminary data.</text>
</comment>
<dbReference type="Proteomes" id="UP001310890">
    <property type="component" value="Unassembled WGS sequence"/>
</dbReference>
<sequence length="104" mass="12041">MAPNTSDTRIKWTLEKDNRLLQAGLCREVGKNLNVGRADFQIIADSFEEKPTVKAVEERYAKLRKKQLALLEELGLYSAETEEEVREVEMEGEEKKREDVVEEK</sequence>
<feature type="region of interest" description="Disordered" evidence="1">
    <location>
        <begin position="85"/>
        <end position="104"/>
    </location>
</feature>
<name>A0AAN7TES8_9PEZI</name>
<organism evidence="2 3">
    <name type="scientific">Meristemomyces frigidus</name>
    <dbReference type="NCBI Taxonomy" id="1508187"/>
    <lineage>
        <taxon>Eukaryota</taxon>
        <taxon>Fungi</taxon>
        <taxon>Dikarya</taxon>
        <taxon>Ascomycota</taxon>
        <taxon>Pezizomycotina</taxon>
        <taxon>Dothideomycetes</taxon>
        <taxon>Dothideomycetidae</taxon>
        <taxon>Mycosphaerellales</taxon>
        <taxon>Teratosphaeriaceae</taxon>
        <taxon>Meristemomyces</taxon>
    </lineage>
</organism>